<protein>
    <recommendedName>
        <fullName evidence="2">F-box domain-containing protein</fullName>
    </recommendedName>
</protein>
<organism evidence="3 4">
    <name type="scientific">Naematelia encephala</name>
    <dbReference type="NCBI Taxonomy" id="71784"/>
    <lineage>
        <taxon>Eukaryota</taxon>
        <taxon>Fungi</taxon>
        <taxon>Dikarya</taxon>
        <taxon>Basidiomycota</taxon>
        <taxon>Agaricomycotina</taxon>
        <taxon>Tremellomycetes</taxon>
        <taxon>Tremellales</taxon>
        <taxon>Naemateliaceae</taxon>
        <taxon>Naematelia</taxon>
    </lineage>
</organism>
<feature type="domain" description="F-box" evidence="2">
    <location>
        <begin position="63"/>
        <end position="115"/>
    </location>
</feature>
<comment type="caution">
    <text evidence="3">The sequence shown here is derived from an EMBL/GenBank/DDBJ whole genome shotgun (WGS) entry which is preliminary data.</text>
</comment>
<evidence type="ECO:0000259" key="2">
    <source>
        <dbReference type="PROSITE" id="PS50181"/>
    </source>
</evidence>
<accession>A0A1Y2BDZ3</accession>
<reference evidence="3 4" key="1">
    <citation type="submission" date="2016-07" db="EMBL/GenBank/DDBJ databases">
        <title>Pervasive Adenine N6-methylation of Active Genes in Fungi.</title>
        <authorList>
            <consortium name="DOE Joint Genome Institute"/>
            <person name="Mondo S.J."/>
            <person name="Dannebaum R.O."/>
            <person name="Kuo R.C."/>
            <person name="Labutti K."/>
            <person name="Haridas S."/>
            <person name="Kuo A."/>
            <person name="Salamov A."/>
            <person name="Ahrendt S.R."/>
            <person name="Lipzen A."/>
            <person name="Sullivan W."/>
            <person name="Andreopoulos W.B."/>
            <person name="Clum A."/>
            <person name="Lindquist E."/>
            <person name="Daum C."/>
            <person name="Ramamoorthy G.K."/>
            <person name="Gryganskyi A."/>
            <person name="Culley D."/>
            <person name="Magnuson J.K."/>
            <person name="James T.Y."/>
            <person name="O'Malley M.A."/>
            <person name="Stajich J.E."/>
            <person name="Spatafora J.W."/>
            <person name="Visel A."/>
            <person name="Grigoriev I.V."/>
        </authorList>
    </citation>
    <scope>NUCLEOTIDE SEQUENCE [LARGE SCALE GENOMIC DNA]</scope>
    <source>
        <strain evidence="3 4">68-887.2</strain>
    </source>
</reference>
<dbReference type="InterPro" id="IPR036047">
    <property type="entry name" value="F-box-like_dom_sf"/>
</dbReference>
<keyword evidence="4" id="KW-1185">Reference proteome</keyword>
<dbReference type="SUPFAM" id="SSF81383">
    <property type="entry name" value="F-box domain"/>
    <property type="match status" value="1"/>
</dbReference>
<evidence type="ECO:0000256" key="1">
    <source>
        <dbReference type="SAM" id="MobiDB-lite"/>
    </source>
</evidence>
<gene>
    <name evidence="3" type="ORF">BCR39DRAFT_520922</name>
</gene>
<dbReference type="Proteomes" id="UP000193986">
    <property type="component" value="Unassembled WGS sequence"/>
</dbReference>
<feature type="compositionally biased region" description="Low complexity" evidence="1">
    <location>
        <begin position="245"/>
        <end position="280"/>
    </location>
</feature>
<dbReference type="PROSITE" id="PS50181">
    <property type="entry name" value="FBOX"/>
    <property type="match status" value="1"/>
</dbReference>
<dbReference type="AlphaFoldDB" id="A0A1Y2BDZ3"/>
<dbReference type="InParanoid" id="A0A1Y2BDZ3"/>
<dbReference type="InterPro" id="IPR001810">
    <property type="entry name" value="F-box_dom"/>
</dbReference>
<feature type="region of interest" description="Disordered" evidence="1">
    <location>
        <begin position="151"/>
        <end position="185"/>
    </location>
</feature>
<feature type="region of interest" description="Disordered" evidence="1">
    <location>
        <begin position="231"/>
        <end position="280"/>
    </location>
</feature>
<dbReference type="OrthoDB" id="3226064at2759"/>
<feature type="region of interest" description="Disordered" evidence="1">
    <location>
        <begin position="1"/>
        <end position="44"/>
    </location>
</feature>
<evidence type="ECO:0000313" key="3">
    <source>
        <dbReference type="EMBL" id="ORY33049.1"/>
    </source>
</evidence>
<dbReference type="STRING" id="71784.A0A1Y2BDZ3"/>
<sequence length="633" mass="70191">MTASVIVPSIPRAHDKMEDSSTPATTPRGGGTSDECVPSSPSSDLSSLASSVILSPLSIGQPRSPLLSTPPEIIHRVLCDSGVDDLTALARAAKTCRELRSFIYDNPDQALWRDIHLQMFDDPKIAGAFPVSSTPVGSGQKKIRDGCGLGTVDGDGDGDGDGIWRDGGNDRHGGGQGRFEKKEIDYKRQVQDREFVQRIFRDWPEERFEELGDHLETIVATLMSLYLDLPASPMTDTSPPPPPTTTTTNSTTSTSTSTTSSYSPASSSSSRSARSLARSNTRNGPILESIIRSEAFKHIYYNLSTKETKPLLRPLRGQPGNPNRRAHREVVHPDLSRLHLLLPPDFCHEDVSHRQHRGYLREVVYNQSNFQPRNDWGPFTPDGKVDWTLLDAIGSVMMANAKDVLAMGEESWRQAVLPLSYGLEPVRGWGFNDLRRPADLPADQVWDWAGVAGPWCGSYAFLDYSDWIALNEPRLVQFRRSMNQLDLARYAEAVGDLMRLVLIVDHDPQPEPESESTSSHHTEDHLPRVTTTLPTSSLLPPIFFRGSSVQQHGGVTYPSQSPASFVRGVVRLTADDPPQVRWTLVIRYGGQDRWRLEGVQVGGRGSKRGFFGIWTDALKEEHSPNGPVWYWKP</sequence>
<dbReference type="EMBL" id="MCFC01000007">
    <property type="protein sequence ID" value="ORY33049.1"/>
    <property type="molecule type" value="Genomic_DNA"/>
</dbReference>
<evidence type="ECO:0000313" key="4">
    <source>
        <dbReference type="Proteomes" id="UP000193986"/>
    </source>
</evidence>
<proteinExistence type="predicted"/>
<name>A0A1Y2BDZ3_9TREE</name>
<feature type="compositionally biased region" description="Basic and acidic residues" evidence="1">
    <location>
        <begin position="162"/>
        <end position="185"/>
    </location>
</feature>